<reference evidence="4" key="1">
    <citation type="submission" date="2025-08" db="UniProtKB">
        <authorList>
            <consortium name="RefSeq"/>
        </authorList>
    </citation>
    <scope>IDENTIFICATION</scope>
</reference>
<feature type="compositionally biased region" description="Polar residues" evidence="1">
    <location>
        <begin position="159"/>
        <end position="170"/>
    </location>
</feature>
<proteinExistence type="predicted"/>
<protein>
    <submittedName>
        <fullName evidence="4">Izumo sperm-egg fusion protein 4</fullName>
    </submittedName>
</protein>
<evidence type="ECO:0000313" key="4">
    <source>
        <dbReference type="RefSeq" id="XP_008587464.1"/>
    </source>
</evidence>
<sequence>MGHRAPARKRRGPAVALLLCVGRMAALARGGLHWRSNFSEKFFYRHHVYLKSWGMGDSPASGAPFTGWSEDTRKELHPAIPAEISEREKLDHVAAAGYQRMDRLYQGKMYFPGYFPSELRTIFREQVLLIQVPSLQVQEAAPAPTSLKQTILAKGSPKSGPTLSRWQNGGQSPGGLPTMAECSQAWGLTGALSCLSFKEDIKMSGSGRGQGTTSSAVSGCCNHTCVIVSCIDFALLLLLAGLQDHPSLPQSGESRDDGGCGASATQDRQVVPSSTCLEPQHLANLTLESASKCLAQH</sequence>
<organism evidence="3 4">
    <name type="scientific">Galeopterus variegatus</name>
    <name type="common">Malayan flying lemur</name>
    <name type="synonym">Cynocephalus variegatus</name>
    <dbReference type="NCBI Taxonomy" id="482537"/>
    <lineage>
        <taxon>Eukaryota</taxon>
        <taxon>Metazoa</taxon>
        <taxon>Chordata</taxon>
        <taxon>Craniata</taxon>
        <taxon>Vertebrata</taxon>
        <taxon>Euteleostomi</taxon>
        <taxon>Mammalia</taxon>
        <taxon>Eutheria</taxon>
        <taxon>Euarchontoglires</taxon>
        <taxon>Dermoptera</taxon>
        <taxon>Cynocephalidae</taxon>
        <taxon>Galeopterus</taxon>
    </lineage>
</organism>
<dbReference type="GeneID" id="103604673"/>
<dbReference type="Proteomes" id="UP000694923">
    <property type="component" value="Unplaced"/>
</dbReference>
<dbReference type="PANTHER" id="PTHR37357">
    <property type="entry name" value="IZUMO SPERM-EGG FUSION PROTEIN 4"/>
    <property type="match status" value="1"/>
</dbReference>
<feature type="signal peptide" evidence="2">
    <location>
        <begin position="1"/>
        <end position="28"/>
    </location>
</feature>
<evidence type="ECO:0000313" key="3">
    <source>
        <dbReference type="Proteomes" id="UP000694923"/>
    </source>
</evidence>
<dbReference type="PANTHER" id="PTHR37357:SF1">
    <property type="entry name" value="IZUMO SPERM-EGG FUSION PROTEIN 4"/>
    <property type="match status" value="1"/>
</dbReference>
<dbReference type="RefSeq" id="XP_008587464.1">
    <property type="nucleotide sequence ID" value="XM_008589242.1"/>
</dbReference>
<feature type="region of interest" description="Disordered" evidence="1">
    <location>
        <begin position="152"/>
        <end position="174"/>
    </location>
</feature>
<dbReference type="InterPro" id="IPR052868">
    <property type="entry name" value="Izumo_fusion"/>
</dbReference>
<evidence type="ECO:0000256" key="1">
    <source>
        <dbReference type="SAM" id="MobiDB-lite"/>
    </source>
</evidence>
<feature type="chain" id="PRO_5046019609" evidence="2">
    <location>
        <begin position="29"/>
        <end position="297"/>
    </location>
</feature>
<name>A0ABM0S3M3_GALVR</name>
<gene>
    <name evidence="4" type="primary">IZUMO4</name>
</gene>
<accession>A0ABM0S3M3</accession>
<evidence type="ECO:0000256" key="2">
    <source>
        <dbReference type="SAM" id="SignalP"/>
    </source>
</evidence>
<keyword evidence="3" id="KW-1185">Reference proteome</keyword>
<keyword evidence="2" id="KW-0732">Signal</keyword>